<evidence type="ECO:0000256" key="6">
    <source>
        <dbReference type="SAM" id="Phobius"/>
    </source>
</evidence>
<keyword evidence="8" id="KW-1185">Reference proteome</keyword>
<dbReference type="Proteomes" id="UP000677305">
    <property type="component" value="Chromosome"/>
</dbReference>
<sequence>MFENKEKTLVFDPRAEIIFLILANIAAFTQRSIYVEVGLIALLIIMLVYAKCYKASVKWIILFGITLMLQYYILPYGPKFIRDTFSFLVFYVRKIFPCLIVGTLIVKTTEVRYFVLALRKWHLPEQIIIPLSVTMRYFPSIKEETGHIRDAMKLRKVKGVAKLECYLVPLMISATNTAEELSAAAVTRGIENPVRKTSVVNIHFYIQDYICLALIIISVIGAVVFK</sequence>
<evidence type="ECO:0000256" key="2">
    <source>
        <dbReference type="ARBA" id="ARBA00022475"/>
    </source>
</evidence>
<dbReference type="CDD" id="cd16914">
    <property type="entry name" value="EcfT"/>
    <property type="match status" value="1"/>
</dbReference>
<protein>
    <submittedName>
        <fullName evidence="7">Energy-coupling factor transporter transmembrane protein EcfT</fullName>
    </submittedName>
</protein>
<evidence type="ECO:0000256" key="3">
    <source>
        <dbReference type="ARBA" id="ARBA00022692"/>
    </source>
</evidence>
<evidence type="ECO:0000256" key="4">
    <source>
        <dbReference type="ARBA" id="ARBA00022989"/>
    </source>
</evidence>
<dbReference type="KEGG" id="vgu:HYG85_03415"/>
<gene>
    <name evidence="7" type="ORF">HYG85_03415</name>
</gene>
<name>A0A8J8SAW7_9FIRM</name>
<evidence type="ECO:0000313" key="7">
    <source>
        <dbReference type="EMBL" id="QUH28014.1"/>
    </source>
</evidence>
<evidence type="ECO:0000256" key="1">
    <source>
        <dbReference type="ARBA" id="ARBA00004141"/>
    </source>
</evidence>
<dbReference type="InterPro" id="IPR051611">
    <property type="entry name" value="ECF_transporter_component"/>
</dbReference>
<keyword evidence="2" id="KW-1003">Cell membrane</keyword>
<feature type="transmembrane region" description="Helical" evidence="6">
    <location>
        <begin position="85"/>
        <end position="106"/>
    </location>
</feature>
<proteinExistence type="predicted"/>
<dbReference type="InterPro" id="IPR003339">
    <property type="entry name" value="ABC/ECF_trnsptr_transmembrane"/>
</dbReference>
<feature type="transmembrane region" description="Helical" evidence="6">
    <location>
        <begin position="57"/>
        <end position="73"/>
    </location>
</feature>
<organism evidence="7 8">
    <name type="scientific">Vallitalea guaymasensis</name>
    <dbReference type="NCBI Taxonomy" id="1185412"/>
    <lineage>
        <taxon>Bacteria</taxon>
        <taxon>Bacillati</taxon>
        <taxon>Bacillota</taxon>
        <taxon>Clostridia</taxon>
        <taxon>Lachnospirales</taxon>
        <taxon>Vallitaleaceae</taxon>
        <taxon>Vallitalea</taxon>
    </lineage>
</organism>
<reference evidence="7 8" key="1">
    <citation type="submission" date="2020-07" db="EMBL/GenBank/DDBJ databases">
        <title>Vallitalea guaymasensis genome.</title>
        <authorList>
            <person name="Postec A."/>
        </authorList>
    </citation>
    <scope>NUCLEOTIDE SEQUENCE [LARGE SCALE GENOMIC DNA]</scope>
    <source>
        <strain evidence="7 8">Ra1766G1</strain>
    </source>
</reference>
<dbReference type="Pfam" id="PF02361">
    <property type="entry name" value="CbiQ"/>
    <property type="match status" value="1"/>
</dbReference>
<feature type="transmembrane region" description="Helical" evidence="6">
    <location>
        <begin position="204"/>
        <end position="225"/>
    </location>
</feature>
<dbReference type="EMBL" id="CP058561">
    <property type="protein sequence ID" value="QUH28014.1"/>
    <property type="molecule type" value="Genomic_DNA"/>
</dbReference>
<dbReference type="PANTHER" id="PTHR34857">
    <property type="entry name" value="SLL0384 PROTEIN"/>
    <property type="match status" value="1"/>
</dbReference>
<feature type="transmembrane region" description="Helical" evidence="6">
    <location>
        <begin position="33"/>
        <end position="50"/>
    </location>
</feature>
<evidence type="ECO:0000313" key="8">
    <source>
        <dbReference type="Proteomes" id="UP000677305"/>
    </source>
</evidence>
<keyword evidence="4 6" id="KW-1133">Transmembrane helix</keyword>
<accession>A0A8J8SAW7</accession>
<keyword evidence="5 6" id="KW-0472">Membrane</keyword>
<dbReference type="AlphaFoldDB" id="A0A8J8SAW7"/>
<evidence type="ECO:0000256" key="5">
    <source>
        <dbReference type="ARBA" id="ARBA00023136"/>
    </source>
</evidence>
<comment type="subcellular location">
    <subcellularLocation>
        <location evidence="1">Membrane</location>
        <topology evidence="1">Multi-pass membrane protein</topology>
    </subcellularLocation>
</comment>
<dbReference type="RefSeq" id="WP_212692291.1">
    <property type="nucleotide sequence ID" value="NZ_CP058561.1"/>
</dbReference>
<keyword evidence="3 6" id="KW-0812">Transmembrane</keyword>
<dbReference type="PANTHER" id="PTHR34857:SF2">
    <property type="entry name" value="SLL0384 PROTEIN"/>
    <property type="match status" value="1"/>
</dbReference>
<dbReference type="GO" id="GO:0005886">
    <property type="term" value="C:plasma membrane"/>
    <property type="evidence" value="ECO:0007669"/>
    <property type="project" value="UniProtKB-ARBA"/>
</dbReference>